<organism evidence="9 10">
    <name type="scientific">Dyadobacter soli</name>
    <dbReference type="NCBI Taxonomy" id="659014"/>
    <lineage>
        <taxon>Bacteria</taxon>
        <taxon>Pseudomonadati</taxon>
        <taxon>Bacteroidota</taxon>
        <taxon>Cytophagia</taxon>
        <taxon>Cytophagales</taxon>
        <taxon>Spirosomataceae</taxon>
        <taxon>Dyadobacter</taxon>
    </lineage>
</organism>
<reference evidence="10" key="1">
    <citation type="submission" date="2016-10" db="EMBL/GenBank/DDBJ databases">
        <authorList>
            <person name="Varghese N."/>
            <person name="Submissions S."/>
        </authorList>
    </citation>
    <scope>NUCLEOTIDE SEQUENCE [LARGE SCALE GENOMIC DNA]</scope>
    <source>
        <strain evidence="10">DSM 25329</strain>
    </source>
</reference>
<evidence type="ECO:0000256" key="1">
    <source>
        <dbReference type="ARBA" id="ARBA00004191"/>
    </source>
</evidence>
<dbReference type="PANTHER" id="PTHR31018">
    <property type="entry name" value="SPORULATION-SPECIFIC PROTEIN-RELATED"/>
    <property type="match status" value="1"/>
</dbReference>
<feature type="chain" id="PRO_5011563175" evidence="6">
    <location>
        <begin position="22"/>
        <end position="579"/>
    </location>
</feature>
<dbReference type="InterPro" id="IPR026444">
    <property type="entry name" value="Secre_tail"/>
</dbReference>
<keyword evidence="4 6" id="KW-0732">Signal</keyword>
<feature type="domain" description="Receptor L-domain" evidence="7">
    <location>
        <begin position="42"/>
        <end position="99"/>
    </location>
</feature>
<keyword evidence="3" id="KW-0964">Secreted</keyword>
<dbReference type="Proteomes" id="UP000198748">
    <property type="component" value="Unassembled WGS sequence"/>
</dbReference>
<dbReference type="STRING" id="659014.SAMN04487996_12033"/>
<dbReference type="GO" id="GO:0030313">
    <property type="term" value="C:cell envelope"/>
    <property type="evidence" value="ECO:0007669"/>
    <property type="project" value="UniProtKB-SubCell"/>
</dbReference>
<evidence type="ECO:0000256" key="3">
    <source>
        <dbReference type="ARBA" id="ARBA00022525"/>
    </source>
</evidence>
<dbReference type="PANTHER" id="PTHR31018:SF3">
    <property type="entry name" value="RECEPTOR PROTEIN-TYROSINE KINASE"/>
    <property type="match status" value="1"/>
</dbReference>
<evidence type="ECO:0000259" key="7">
    <source>
        <dbReference type="Pfam" id="PF01030"/>
    </source>
</evidence>
<dbReference type="EMBL" id="FNAN01000020">
    <property type="protein sequence ID" value="SDG57367.1"/>
    <property type="molecule type" value="Genomic_DNA"/>
</dbReference>
<dbReference type="InterPro" id="IPR036941">
    <property type="entry name" value="Rcpt_L-dom_sf"/>
</dbReference>
<keyword evidence="5" id="KW-0325">Glycoprotein</keyword>
<name>A0A1G7VCB9_9BACT</name>
<dbReference type="SUPFAM" id="SSF52058">
    <property type="entry name" value="L domain-like"/>
    <property type="match status" value="2"/>
</dbReference>
<evidence type="ECO:0000313" key="10">
    <source>
        <dbReference type="Proteomes" id="UP000198748"/>
    </source>
</evidence>
<dbReference type="AlphaFoldDB" id="A0A1G7VCB9"/>
<evidence type="ECO:0000256" key="4">
    <source>
        <dbReference type="ARBA" id="ARBA00022729"/>
    </source>
</evidence>
<dbReference type="InterPro" id="IPR000494">
    <property type="entry name" value="Rcpt_L-dom"/>
</dbReference>
<dbReference type="Pfam" id="PF18962">
    <property type="entry name" value="Por_Secre_tail"/>
    <property type="match status" value="1"/>
</dbReference>
<evidence type="ECO:0000256" key="5">
    <source>
        <dbReference type="ARBA" id="ARBA00023180"/>
    </source>
</evidence>
<evidence type="ECO:0000313" key="9">
    <source>
        <dbReference type="EMBL" id="SDG57367.1"/>
    </source>
</evidence>
<accession>A0A1G7VCB9</accession>
<evidence type="ECO:0000256" key="6">
    <source>
        <dbReference type="SAM" id="SignalP"/>
    </source>
</evidence>
<dbReference type="OrthoDB" id="911615at2"/>
<sequence>MKALLLIMTALYTLHAINVTACPGGNFTTQASVDNFPINNPGCTVITGDVLIGNVGVGSNITNLNGFSAITRVIGNLSIFNNPSLTNLNGFSALKSVDKDLTADLPEYTGQLFLAVGPLVSDLSGLNALQRVQTLDIMGGLSSLNGLSSLIAVRTLRISDTKLVNLQGLLALDSCVSLSVQRNPLLTSLNGFPPSIPYLQDIELRSDPLLTSANIFNGVTALGRVDIDGLPMLADLSDFSQIQSFRAIWIGSGGINSFQGLNSCKSIGTLYVGGDYPGYEGLDNVTFIDFFYMRRTTNPAFRNFNGLGSLKTIRRWEVQGSFESFSGLTSLEVVNNIFFNGVDVPSLIGLENLNADSIQSVYIEGSFNLTQCSVKSMCTYLSNPEARAQISGGIGCYSREQILNSAECRTVLPVTLVSFEIKKVAEGNKLVWQTATEAGNKGFEIERSADGRVFTSIGFVHGNGDSGTLKSYSFTDALPLTNSYYRLKQWDWDGSFEYSKIVWVHANTLAAIAYPNPAQEFVYIRNAPNFSPISIQNMKGFSVHESVLLPGKPIDTKSLQNGLYMISVGNEQLKVWVQH</sequence>
<dbReference type="InterPro" id="IPR051648">
    <property type="entry name" value="CWI-Assembly_Regulator"/>
</dbReference>
<feature type="signal peptide" evidence="6">
    <location>
        <begin position="1"/>
        <end position="21"/>
    </location>
</feature>
<feature type="domain" description="Secretion system C-terminal sorting" evidence="8">
    <location>
        <begin position="514"/>
        <end position="574"/>
    </location>
</feature>
<dbReference type="InterPro" id="IPR032675">
    <property type="entry name" value="LRR_dom_sf"/>
</dbReference>
<keyword evidence="2" id="KW-0134">Cell wall</keyword>
<dbReference type="RefSeq" id="WP_090156408.1">
    <property type="nucleotide sequence ID" value="NZ_FNAN01000020.1"/>
</dbReference>
<evidence type="ECO:0000256" key="2">
    <source>
        <dbReference type="ARBA" id="ARBA00022512"/>
    </source>
</evidence>
<dbReference type="Gene3D" id="3.80.10.10">
    <property type="entry name" value="Ribonuclease Inhibitor"/>
    <property type="match status" value="1"/>
</dbReference>
<proteinExistence type="predicted"/>
<comment type="subcellular location">
    <subcellularLocation>
        <location evidence="1">Secreted</location>
        <location evidence="1">Cell wall</location>
    </subcellularLocation>
</comment>
<evidence type="ECO:0000259" key="8">
    <source>
        <dbReference type="Pfam" id="PF18962"/>
    </source>
</evidence>
<dbReference type="Gene3D" id="3.80.20.20">
    <property type="entry name" value="Receptor L-domain"/>
    <property type="match status" value="1"/>
</dbReference>
<gene>
    <name evidence="9" type="ORF">SAMN04487996_12033</name>
</gene>
<dbReference type="Pfam" id="PF01030">
    <property type="entry name" value="Recep_L_domain"/>
    <property type="match status" value="1"/>
</dbReference>
<protein>
    <submittedName>
        <fullName evidence="9">Por secretion system C-terminal sorting domain-containing protein</fullName>
    </submittedName>
</protein>
<keyword evidence="10" id="KW-1185">Reference proteome</keyword>